<dbReference type="EMBL" id="JAEFBK010000003">
    <property type="protein sequence ID" value="KAG7628140.1"/>
    <property type="molecule type" value="Genomic_DNA"/>
</dbReference>
<evidence type="ECO:0000256" key="1">
    <source>
        <dbReference type="SAM" id="Phobius"/>
    </source>
</evidence>
<sequence length="62" mass="7782">MKVRKGRRQMIAKEQDEYKLRQQGLVFQMASLFLSFDYSLLFFWLLFRVFLYENHERKLQIF</sequence>
<accession>A0A8T2F0J3</accession>
<evidence type="ECO:0000313" key="3">
    <source>
        <dbReference type="Proteomes" id="UP000694240"/>
    </source>
</evidence>
<protein>
    <recommendedName>
        <fullName evidence="4">Transmembrane protein</fullName>
    </recommendedName>
</protein>
<evidence type="ECO:0008006" key="4">
    <source>
        <dbReference type="Google" id="ProtNLM"/>
    </source>
</evidence>
<name>A0A8T2F0J3_9BRAS</name>
<keyword evidence="1" id="KW-0472">Membrane</keyword>
<keyword evidence="3" id="KW-1185">Reference proteome</keyword>
<organism evidence="2 3">
    <name type="scientific">Arabidopsis thaliana x Arabidopsis arenosa</name>
    <dbReference type="NCBI Taxonomy" id="1240361"/>
    <lineage>
        <taxon>Eukaryota</taxon>
        <taxon>Viridiplantae</taxon>
        <taxon>Streptophyta</taxon>
        <taxon>Embryophyta</taxon>
        <taxon>Tracheophyta</taxon>
        <taxon>Spermatophyta</taxon>
        <taxon>Magnoliopsida</taxon>
        <taxon>eudicotyledons</taxon>
        <taxon>Gunneridae</taxon>
        <taxon>Pentapetalae</taxon>
        <taxon>rosids</taxon>
        <taxon>malvids</taxon>
        <taxon>Brassicales</taxon>
        <taxon>Brassicaceae</taxon>
        <taxon>Camelineae</taxon>
        <taxon>Arabidopsis</taxon>
    </lineage>
</organism>
<proteinExistence type="predicted"/>
<evidence type="ECO:0000313" key="2">
    <source>
        <dbReference type="EMBL" id="KAG7628140.1"/>
    </source>
</evidence>
<gene>
    <name evidence="2" type="ORF">ISN45_At03g044260</name>
</gene>
<comment type="caution">
    <text evidence="2">The sequence shown here is derived from an EMBL/GenBank/DDBJ whole genome shotgun (WGS) entry which is preliminary data.</text>
</comment>
<keyword evidence="1" id="KW-0812">Transmembrane</keyword>
<feature type="transmembrane region" description="Helical" evidence="1">
    <location>
        <begin position="25"/>
        <end position="47"/>
    </location>
</feature>
<reference evidence="2 3" key="1">
    <citation type="submission" date="2020-12" db="EMBL/GenBank/DDBJ databases">
        <title>Concerted genomic and epigenomic changes stabilize Arabidopsis allopolyploids.</title>
        <authorList>
            <person name="Chen Z."/>
        </authorList>
    </citation>
    <scope>NUCLEOTIDE SEQUENCE [LARGE SCALE GENOMIC DNA]</scope>
    <source>
        <strain evidence="2">Allo738</strain>
        <tissue evidence="2">Leaf</tissue>
    </source>
</reference>
<dbReference type="Proteomes" id="UP000694240">
    <property type="component" value="Chromosome 3"/>
</dbReference>
<dbReference type="AlphaFoldDB" id="A0A8T2F0J3"/>
<keyword evidence="1" id="KW-1133">Transmembrane helix</keyword>